<dbReference type="PROSITE" id="PS51782">
    <property type="entry name" value="LYSM"/>
    <property type="match status" value="1"/>
</dbReference>
<feature type="region of interest" description="Disordered" evidence="2">
    <location>
        <begin position="131"/>
        <end position="156"/>
    </location>
</feature>
<dbReference type="CDD" id="cd12797">
    <property type="entry name" value="M23_peptidase"/>
    <property type="match status" value="1"/>
</dbReference>
<feature type="signal peptide" evidence="3">
    <location>
        <begin position="1"/>
        <end position="27"/>
    </location>
</feature>
<reference evidence="5 7" key="1">
    <citation type="submission" date="2015-04" db="EMBL/GenBank/DDBJ databases">
        <title>Genome sequence of Kerstersia gyiorum CG1.</title>
        <authorList>
            <person name="Greninger A.L."/>
            <person name="Kozyreva V."/>
            <person name="Chaturvedi V."/>
        </authorList>
    </citation>
    <scope>NUCLEOTIDE SEQUENCE [LARGE SCALE GENOMIC DNA]</scope>
    <source>
        <strain evidence="5 7">CG1</strain>
    </source>
</reference>
<dbReference type="PANTHER" id="PTHR21666">
    <property type="entry name" value="PEPTIDASE-RELATED"/>
    <property type="match status" value="1"/>
</dbReference>
<dbReference type="Proteomes" id="UP000292039">
    <property type="component" value="Unassembled WGS sequence"/>
</dbReference>
<dbReference type="InterPro" id="IPR011055">
    <property type="entry name" value="Dup_hybrid_motif"/>
</dbReference>
<dbReference type="Gene3D" id="3.10.350.10">
    <property type="entry name" value="LysM domain"/>
    <property type="match status" value="1"/>
</dbReference>
<sequence>MTNLSSTRNFRLPVLAAALVLAGCASQQPAPIVDGAAARPAAVDTPAPSAGIPGASYTVQPRDTLYQIARSNNVSVEDLRRWNNITDPTQLRIGQVLRLSPAGSAVAGGAASTGTGSTQVAAIADPKPVAVQTPKPVETPAATPATAKPGSTTAPDEKSVVRAADANLIDWGWPSNGKLIQGFNSNTKGIDIDGQPGDPVAAAAAGQVMYSGNGVRGLGNLIIINHTGGFITAYAHNRKLLVKTGDKVTRGQRIAELGQTDTTSPRLHFEVRRQGTPVDPLKYLPHR</sequence>
<dbReference type="AlphaFoldDB" id="A0A171KT69"/>
<organism evidence="5 7">
    <name type="scientific">Kerstersia gyiorum</name>
    <dbReference type="NCBI Taxonomy" id="206506"/>
    <lineage>
        <taxon>Bacteria</taxon>
        <taxon>Pseudomonadati</taxon>
        <taxon>Pseudomonadota</taxon>
        <taxon>Betaproteobacteria</taxon>
        <taxon>Burkholderiales</taxon>
        <taxon>Alcaligenaceae</taxon>
        <taxon>Kerstersia</taxon>
    </lineage>
</organism>
<evidence type="ECO:0000259" key="4">
    <source>
        <dbReference type="PROSITE" id="PS51782"/>
    </source>
</evidence>
<dbReference type="STRING" id="206506.AAV32_06915"/>
<dbReference type="Gene3D" id="2.70.70.10">
    <property type="entry name" value="Glucose Permease (Domain IIA)"/>
    <property type="match status" value="1"/>
</dbReference>
<keyword evidence="7" id="KW-1185">Reference proteome</keyword>
<dbReference type="InterPro" id="IPR050570">
    <property type="entry name" value="Cell_wall_metabolism_enzyme"/>
</dbReference>
<evidence type="ECO:0000256" key="1">
    <source>
        <dbReference type="ARBA" id="ARBA00038420"/>
    </source>
</evidence>
<dbReference type="RefSeq" id="WP_068369551.1">
    <property type="nucleotide sequence ID" value="NZ_CBCSEB010000001.1"/>
</dbReference>
<dbReference type="EMBL" id="SGWZ01000004">
    <property type="protein sequence ID" value="RZS67550.1"/>
    <property type="molecule type" value="Genomic_DNA"/>
</dbReference>
<reference evidence="6 8" key="2">
    <citation type="submission" date="2019-02" db="EMBL/GenBank/DDBJ databases">
        <title>Genomic Encyclopedia of Type Strains, Phase IV (KMG-IV): sequencing the most valuable type-strain genomes for metagenomic binning, comparative biology and taxonomic classification.</title>
        <authorList>
            <person name="Goeker M."/>
        </authorList>
    </citation>
    <scope>NUCLEOTIDE SEQUENCE [LARGE SCALE GENOMIC DNA]</scope>
    <source>
        <strain evidence="6 8">DSM 16618</strain>
    </source>
</reference>
<dbReference type="GO" id="GO:0004222">
    <property type="term" value="F:metalloendopeptidase activity"/>
    <property type="evidence" value="ECO:0007669"/>
    <property type="project" value="TreeGrafter"/>
</dbReference>
<dbReference type="GeneID" id="99726677"/>
<evidence type="ECO:0000313" key="8">
    <source>
        <dbReference type="Proteomes" id="UP000292039"/>
    </source>
</evidence>
<dbReference type="InterPro" id="IPR036779">
    <property type="entry name" value="LysM_dom_sf"/>
</dbReference>
<dbReference type="SMART" id="SM00257">
    <property type="entry name" value="LysM"/>
    <property type="match status" value="1"/>
</dbReference>
<keyword evidence="6" id="KW-0449">Lipoprotein</keyword>
<dbReference type="EMBL" id="LBNE01000003">
    <property type="protein sequence ID" value="KKO72086.1"/>
    <property type="molecule type" value="Genomic_DNA"/>
</dbReference>
<feature type="domain" description="LysM" evidence="4">
    <location>
        <begin position="55"/>
        <end position="99"/>
    </location>
</feature>
<dbReference type="Pfam" id="PF01476">
    <property type="entry name" value="LysM"/>
    <property type="match status" value="1"/>
</dbReference>
<dbReference type="InterPro" id="IPR016047">
    <property type="entry name" value="M23ase_b-sheet_dom"/>
</dbReference>
<dbReference type="Proteomes" id="UP000078084">
    <property type="component" value="Unassembled WGS sequence"/>
</dbReference>
<evidence type="ECO:0000256" key="2">
    <source>
        <dbReference type="SAM" id="MobiDB-lite"/>
    </source>
</evidence>
<name>A0A171KT69_9BURK</name>
<dbReference type="CDD" id="cd00118">
    <property type="entry name" value="LysM"/>
    <property type="match status" value="1"/>
</dbReference>
<feature type="compositionally biased region" description="Low complexity" evidence="2">
    <location>
        <begin position="133"/>
        <end position="154"/>
    </location>
</feature>
<dbReference type="InterPro" id="IPR018392">
    <property type="entry name" value="LysM"/>
</dbReference>
<comment type="caution">
    <text evidence="5">The sequence shown here is derived from an EMBL/GenBank/DDBJ whole genome shotgun (WGS) entry which is preliminary data.</text>
</comment>
<evidence type="ECO:0000313" key="5">
    <source>
        <dbReference type="EMBL" id="KKO72086.1"/>
    </source>
</evidence>
<comment type="similarity">
    <text evidence="1">Belongs to the E.coli NlpD/Haemophilus LppB family.</text>
</comment>
<evidence type="ECO:0000313" key="6">
    <source>
        <dbReference type="EMBL" id="RZS67550.1"/>
    </source>
</evidence>
<protein>
    <submittedName>
        <fullName evidence="6">Lipoprotein NlpD</fullName>
    </submittedName>
    <submittedName>
        <fullName evidence="5">Peptidase</fullName>
    </submittedName>
</protein>
<dbReference type="Pfam" id="PF01551">
    <property type="entry name" value="Peptidase_M23"/>
    <property type="match status" value="1"/>
</dbReference>
<dbReference type="SUPFAM" id="SSF51261">
    <property type="entry name" value="Duplicated hybrid motif"/>
    <property type="match status" value="1"/>
</dbReference>
<dbReference type="PATRIC" id="fig|206506.3.peg.1478"/>
<accession>A0A171KT69</accession>
<keyword evidence="3" id="KW-0732">Signal</keyword>
<gene>
    <name evidence="5" type="ORF">AAV32_06915</name>
    <name evidence="6" type="ORF">EV679_2776</name>
</gene>
<dbReference type="PANTHER" id="PTHR21666:SF263">
    <property type="entry name" value="MUREIN HYDROLASE ACTIVATOR NLPD"/>
    <property type="match status" value="1"/>
</dbReference>
<feature type="chain" id="PRO_5033252034" evidence="3">
    <location>
        <begin position="28"/>
        <end position="287"/>
    </location>
</feature>
<proteinExistence type="inferred from homology"/>
<dbReference type="OrthoDB" id="9795421at2"/>
<evidence type="ECO:0000256" key="3">
    <source>
        <dbReference type="SAM" id="SignalP"/>
    </source>
</evidence>
<evidence type="ECO:0000313" key="7">
    <source>
        <dbReference type="Proteomes" id="UP000078084"/>
    </source>
</evidence>